<evidence type="ECO:0000256" key="3">
    <source>
        <dbReference type="ARBA" id="ARBA00022679"/>
    </source>
</evidence>
<dbReference type="PANTHER" id="PTHR10629">
    <property type="entry name" value="CYTOSINE-SPECIFIC METHYLTRANSFERASE"/>
    <property type="match status" value="1"/>
</dbReference>
<dbReference type="KEGG" id="mgod:E7746_08010"/>
<evidence type="ECO:0000256" key="5">
    <source>
        <dbReference type="ARBA" id="ARBA00022747"/>
    </source>
</evidence>
<sequence>MAEKVEFTKDKRKFTFIDLFAGAGGFSEGFLQAYTPDKYFEFILASDINKNCALTHELRYNYQLGLNIKFITQDIMSPQFIEELKRQLEGRSIDVVTGGPSCQSFSLSGRRRKYDKRDNLFIHYLKVISELKPKYFVMENVRGILTKDHGAFKAAILNEIRSIIDEKLAQKFIIYVEESLDQEISDFMRSVLINKLKWELFDDSVAKDEYLKAIEAKFKEYTKGLPYQTSKSDSDINTVRHGIILLKNSDARQTIINTLMHQKAEFYIDNDNFAEKIDTFIDSYNDDAVISEMQKALSVNIEVDDSDGYNEIYTAIGLFNKTIEETIDVILESVQDGRQQLVKEQFDSIHLYNIQEPIVVNSIDYGVPQKRERVLFIGCRKDQPLISAIPSTCPISPTVKDAIGDLDFISNGESKTNYELEAQSDYAKESREGRMNHRFEFDNSPIYAKSEEAYEARDVLRQELFNHQTSYQTDTVKRRLEIIAQEGGYTPECKNRLQAENLASAKRNYTVLDPNGQSPTVVTMPDDFIHYSSHRCMTVREMARLQSFDDSFVFQGKRTTGGDSRKNDIPQYSLVGNAVPPLMAKAIANEILKHIH</sequence>
<dbReference type="InterPro" id="IPR050390">
    <property type="entry name" value="C5-Methyltransferase"/>
</dbReference>
<dbReference type="Gene3D" id="3.90.120.10">
    <property type="entry name" value="DNA Methylase, subunit A, domain 2"/>
    <property type="match status" value="1"/>
</dbReference>
<dbReference type="GO" id="GO:0003677">
    <property type="term" value="F:DNA binding"/>
    <property type="evidence" value="ECO:0007669"/>
    <property type="project" value="TreeGrafter"/>
</dbReference>
<evidence type="ECO:0000313" key="9">
    <source>
        <dbReference type="Proteomes" id="UP000297031"/>
    </source>
</evidence>
<gene>
    <name evidence="8" type="ORF">E7746_08010</name>
</gene>
<name>A0A4P7VPN0_9BACT</name>
<dbReference type="REBASE" id="311230">
    <property type="entry name" value="M.MspA4ORF8010P"/>
</dbReference>
<dbReference type="SUPFAM" id="SSF53335">
    <property type="entry name" value="S-adenosyl-L-methionine-dependent methyltransferases"/>
    <property type="match status" value="2"/>
</dbReference>
<proteinExistence type="inferred from homology"/>
<comment type="catalytic activity">
    <reaction evidence="6">
        <text>a 2'-deoxycytidine in DNA + S-adenosyl-L-methionine = a 5-methyl-2'-deoxycytidine in DNA + S-adenosyl-L-homocysteine + H(+)</text>
        <dbReference type="Rhea" id="RHEA:13681"/>
        <dbReference type="Rhea" id="RHEA-COMP:11369"/>
        <dbReference type="Rhea" id="RHEA-COMP:11370"/>
        <dbReference type="ChEBI" id="CHEBI:15378"/>
        <dbReference type="ChEBI" id="CHEBI:57856"/>
        <dbReference type="ChEBI" id="CHEBI:59789"/>
        <dbReference type="ChEBI" id="CHEBI:85452"/>
        <dbReference type="ChEBI" id="CHEBI:85454"/>
        <dbReference type="EC" id="2.1.1.37"/>
    </reaction>
</comment>
<evidence type="ECO:0000256" key="4">
    <source>
        <dbReference type="ARBA" id="ARBA00022691"/>
    </source>
</evidence>
<dbReference type="GO" id="GO:0044027">
    <property type="term" value="P:negative regulation of gene expression via chromosomal CpG island methylation"/>
    <property type="evidence" value="ECO:0007669"/>
    <property type="project" value="TreeGrafter"/>
</dbReference>
<evidence type="ECO:0000256" key="7">
    <source>
        <dbReference type="PROSITE-ProRule" id="PRU01016"/>
    </source>
</evidence>
<reference evidence="8 9" key="1">
    <citation type="submission" date="2019-02" db="EMBL/GenBank/DDBJ databases">
        <title>Isolation and identification of novel species under the genus Muribaculum.</title>
        <authorList>
            <person name="Miyake S."/>
            <person name="Ding Y."/>
            <person name="Low A."/>
            <person name="Soh M."/>
            <person name="Seedorf H."/>
        </authorList>
    </citation>
    <scope>NUCLEOTIDE SEQUENCE [LARGE SCALE GENOMIC DNA]</scope>
    <source>
        <strain evidence="8 9">TLL-A4</strain>
    </source>
</reference>
<dbReference type="GO" id="GO:0003886">
    <property type="term" value="F:DNA (cytosine-5-)-methyltransferase activity"/>
    <property type="evidence" value="ECO:0007669"/>
    <property type="project" value="UniProtKB-EC"/>
</dbReference>
<dbReference type="Proteomes" id="UP000297031">
    <property type="component" value="Chromosome"/>
</dbReference>
<dbReference type="PROSITE" id="PS51679">
    <property type="entry name" value="SAM_MT_C5"/>
    <property type="match status" value="1"/>
</dbReference>
<dbReference type="AlphaFoldDB" id="A0A4P7VPN0"/>
<dbReference type="OrthoDB" id="32195at2"/>
<dbReference type="EMBL" id="CP039393">
    <property type="protein sequence ID" value="QCD35828.1"/>
    <property type="molecule type" value="Genomic_DNA"/>
</dbReference>
<evidence type="ECO:0000313" key="8">
    <source>
        <dbReference type="EMBL" id="QCD35828.1"/>
    </source>
</evidence>
<evidence type="ECO:0000256" key="6">
    <source>
        <dbReference type="ARBA" id="ARBA00047422"/>
    </source>
</evidence>
<evidence type="ECO:0000256" key="1">
    <source>
        <dbReference type="ARBA" id="ARBA00011975"/>
    </source>
</evidence>
<dbReference type="InterPro" id="IPR029063">
    <property type="entry name" value="SAM-dependent_MTases_sf"/>
</dbReference>
<dbReference type="RefSeq" id="WP_136410459.1">
    <property type="nucleotide sequence ID" value="NZ_CP039393.1"/>
</dbReference>
<evidence type="ECO:0000256" key="2">
    <source>
        <dbReference type="ARBA" id="ARBA00022603"/>
    </source>
</evidence>
<keyword evidence="5" id="KW-0680">Restriction system</keyword>
<keyword evidence="2 7" id="KW-0489">Methyltransferase</keyword>
<dbReference type="GO" id="GO:0032259">
    <property type="term" value="P:methylation"/>
    <property type="evidence" value="ECO:0007669"/>
    <property type="project" value="UniProtKB-KW"/>
</dbReference>
<keyword evidence="4 7" id="KW-0949">S-adenosyl-L-methionine</keyword>
<dbReference type="Gene3D" id="3.40.50.150">
    <property type="entry name" value="Vaccinia Virus protein VP39"/>
    <property type="match status" value="2"/>
</dbReference>
<dbReference type="PRINTS" id="PR00105">
    <property type="entry name" value="C5METTRFRASE"/>
</dbReference>
<keyword evidence="3 7" id="KW-0808">Transferase</keyword>
<comment type="similarity">
    <text evidence="7">Belongs to the class I-like SAM-binding methyltransferase superfamily. C5-methyltransferase family.</text>
</comment>
<keyword evidence="9" id="KW-1185">Reference proteome</keyword>
<organism evidence="8 9">
    <name type="scientific">Muribaculum gordoncarteri</name>
    <dbReference type="NCBI Taxonomy" id="2530390"/>
    <lineage>
        <taxon>Bacteria</taxon>
        <taxon>Pseudomonadati</taxon>
        <taxon>Bacteroidota</taxon>
        <taxon>Bacteroidia</taxon>
        <taxon>Bacteroidales</taxon>
        <taxon>Muribaculaceae</taxon>
        <taxon>Muribaculum</taxon>
    </lineage>
</organism>
<feature type="active site" evidence="7">
    <location>
        <position position="102"/>
    </location>
</feature>
<dbReference type="Pfam" id="PF00145">
    <property type="entry name" value="DNA_methylase"/>
    <property type="match status" value="2"/>
</dbReference>
<dbReference type="GO" id="GO:0009307">
    <property type="term" value="P:DNA restriction-modification system"/>
    <property type="evidence" value="ECO:0007669"/>
    <property type="project" value="UniProtKB-KW"/>
</dbReference>
<accession>A0A4P7VPN0</accession>
<protein>
    <recommendedName>
        <fullName evidence="1">DNA (cytosine-5-)-methyltransferase</fullName>
        <ecNumber evidence="1">2.1.1.37</ecNumber>
    </recommendedName>
</protein>
<dbReference type="InterPro" id="IPR001525">
    <property type="entry name" value="C5_MeTfrase"/>
</dbReference>
<dbReference type="PANTHER" id="PTHR10629:SF52">
    <property type="entry name" value="DNA (CYTOSINE-5)-METHYLTRANSFERASE 1"/>
    <property type="match status" value="1"/>
</dbReference>
<dbReference type="EC" id="2.1.1.37" evidence="1"/>